<sequence length="394" mass="43218">MTVTTTIPNGTALHAFDQVSWEIQSQDDSRIFWWELLGQPLATLLSTSQYTEKEQLYYLRWFHQWVLGSLGPRPAGDDSDYRATFTYDGSPLEYSLNWKEKKAGQTVRFTTEPRAPEAGTAADPLNQRASKALLTAMAEKISGIDLTRFNLFLSETHVPDEDAEEVVSKLPPGHPKARVLVAYDMEQGAVVAKAYFNPELRAILKGTSTKQVVFDAIRKCNGSYGSYDAAVGVLSAYLDAHNSPAGPQIFLLSNDCVADSPASRVKVYVSAPVTTLAEAVDAFHLGGVLSGPTIEGSLKAIRSFWGHLFGVDSLDSNVENKEVLPAGSRCVFVYEMRPTTASQDGTDIEVKMHMPGAWFGPTDTRACEVLSTWFEKHGHSDLAARYQPDLAATL</sequence>
<dbReference type="InterPro" id="IPR017795">
    <property type="entry name" value="ABBA_NscD-like"/>
</dbReference>
<dbReference type="PANTHER" id="PTHR40627:SF3">
    <property type="entry name" value="PRENYLTRANSFERASE ASQH2-RELATED"/>
    <property type="match status" value="1"/>
</dbReference>
<dbReference type="PANTHER" id="PTHR40627">
    <property type="entry name" value="INDOLE PRENYLTRANSFERASE TDIB-RELATED"/>
    <property type="match status" value="1"/>
</dbReference>
<dbReference type="SFLD" id="SFLDS00036">
    <property type="entry name" value="Aromatic_Prenyltransferase"/>
    <property type="match status" value="1"/>
</dbReference>
<accession>A0AAN9YW61</accession>
<dbReference type="Pfam" id="PF11991">
    <property type="entry name" value="Trp_DMAT"/>
    <property type="match status" value="1"/>
</dbReference>
<dbReference type="NCBIfam" id="TIGR03429">
    <property type="entry name" value="arom_pren_DMATS"/>
    <property type="match status" value="1"/>
</dbReference>
<dbReference type="GO" id="GO:0016765">
    <property type="term" value="F:transferase activity, transferring alkyl or aryl (other than methyl) groups"/>
    <property type="evidence" value="ECO:0007669"/>
    <property type="project" value="InterPro"/>
</dbReference>
<dbReference type="EMBL" id="JAKJXP020000004">
    <property type="protein sequence ID" value="KAK7756872.1"/>
    <property type="molecule type" value="Genomic_DNA"/>
</dbReference>
<dbReference type="InterPro" id="IPR033964">
    <property type="entry name" value="ABBA"/>
</dbReference>
<dbReference type="CDD" id="cd13929">
    <property type="entry name" value="PT-DMATS_CymD"/>
    <property type="match status" value="1"/>
</dbReference>
<dbReference type="Proteomes" id="UP001320420">
    <property type="component" value="Unassembled WGS sequence"/>
</dbReference>
<organism evidence="3 4">
    <name type="scientific">Diatrype stigma</name>
    <dbReference type="NCBI Taxonomy" id="117547"/>
    <lineage>
        <taxon>Eukaryota</taxon>
        <taxon>Fungi</taxon>
        <taxon>Dikarya</taxon>
        <taxon>Ascomycota</taxon>
        <taxon>Pezizomycotina</taxon>
        <taxon>Sordariomycetes</taxon>
        <taxon>Xylariomycetidae</taxon>
        <taxon>Xylariales</taxon>
        <taxon>Diatrypaceae</taxon>
        <taxon>Diatrype</taxon>
    </lineage>
</organism>
<keyword evidence="2" id="KW-0808">Transferase</keyword>
<evidence type="ECO:0000256" key="1">
    <source>
        <dbReference type="ARBA" id="ARBA00010209"/>
    </source>
</evidence>
<comment type="caution">
    <text evidence="3">The sequence shown here is derived from an EMBL/GenBank/DDBJ whole genome shotgun (WGS) entry which is preliminary data.</text>
</comment>
<evidence type="ECO:0000256" key="2">
    <source>
        <dbReference type="ARBA" id="ARBA00022679"/>
    </source>
</evidence>
<comment type="similarity">
    <text evidence="1">Belongs to the tryptophan dimethylallyltransferase family.</text>
</comment>
<evidence type="ECO:0000313" key="3">
    <source>
        <dbReference type="EMBL" id="KAK7756872.1"/>
    </source>
</evidence>
<evidence type="ECO:0008006" key="5">
    <source>
        <dbReference type="Google" id="ProtNLM"/>
    </source>
</evidence>
<proteinExistence type="inferred from homology"/>
<keyword evidence="4" id="KW-1185">Reference proteome</keyword>
<protein>
    <recommendedName>
        <fullName evidence="5">Aromatic prenyltransferase</fullName>
    </recommendedName>
</protein>
<dbReference type="GO" id="GO:0009820">
    <property type="term" value="P:alkaloid metabolic process"/>
    <property type="evidence" value="ECO:0007669"/>
    <property type="project" value="InterPro"/>
</dbReference>
<gene>
    <name evidence="3" type="ORF">SLS62_000888</name>
</gene>
<evidence type="ECO:0000313" key="4">
    <source>
        <dbReference type="Proteomes" id="UP001320420"/>
    </source>
</evidence>
<dbReference type="AlphaFoldDB" id="A0AAN9YW61"/>
<name>A0AAN9YW61_9PEZI</name>
<reference evidence="3 4" key="1">
    <citation type="submission" date="2024-02" db="EMBL/GenBank/DDBJ databases">
        <title>De novo assembly and annotation of 12 fungi associated with fruit tree decline syndrome in Ontario, Canada.</title>
        <authorList>
            <person name="Sulman M."/>
            <person name="Ellouze W."/>
            <person name="Ilyukhin E."/>
        </authorList>
    </citation>
    <scope>NUCLEOTIDE SEQUENCE [LARGE SCALE GENOMIC DNA]</scope>
    <source>
        <strain evidence="3 4">M11/M66-122</strain>
    </source>
</reference>